<protein>
    <submittedName>
        <fullName evidence="2">Uncharacterized protein</fullName>
    </submittedName>
</protein>
<keyword evidence="1" id="KW-0812">Transmembrane</keyword>
<comment type="caution">
    <text evidence="2">The sequence shown here is derived from an EMBL/GenBank/DDBJ whole genome shotgun (WGS) entry which is preliminary data.</text>
</comment>
<reference evidence="2 3" key="1">
    <citation type="journal article" date="1992" name="Lakartidningen">
        <title>[Penicillin V and not amoxicillin is the first choice preparation in acute otitis].</title>
        <authorList>
            <person name="Kamme C."/>
            <person name="Lundgren K."/>
            <person name="Prellner K."/>
        </authorList>
    </citation>
    <scope>NUCLEOTIDE SEQUENCE [LARGE SCALE GENOMIC DNA]</scope>
    <source>
        <strain evidence="2 3">PC5538III-lc</strain>
    </source>
</reference>
<name>A0A5C8EAM2_9SPIR</name>
<evidence type="ECO:0000313" key="2">
    <source>
        <dbReference type="EMBL" id="TXJ35127.1"/>
    </source>
</evidence>
<keyword evidence="1" id="KW-1133">Transmembrane helix</keyword>
<organism evidence="2 3">
    <name type="scientific">Brachyspira aalborgi</name>
    <dbReference type="NCBI Taxonomy" id="29522"/>
    <lineage>
        <taxon>Bacteria</taxon>
        <taxon>Pseudomonadati</taxon>
        <taxon>Spirochaetota</taxon>
        <taxon>Spirochaetia</taxon>
        <taxon>Brachyspirales</taxon>
        <taxon>Brachyspiraceae</taxon>
        <taxon>Brachyspira</taxon>
    </lineage>
</organism>
<dbReference type="EMBL" id="SAXX01000001">
    <property type="protein sequence ID" value="TXJ35127.1"/>
    <property type="molecule type" value="Genomic_DNA"/>
</dbReference>
<evidence type="ECO:0000256" key="1">
    <source>
        <dbReference type="SAM" id="Phobius"/>
    </source>
</evidence>
<dbReference type="Proteomes" id="UP000324707">
    <property type="component" value="Unassembled WGS sequence"/>
</dbReference>
<accession>A0A5C8EAM2</accession>
<proteinExistence type="predicted"/>
<sequence length="304" mass="33244">MTNSKKIKRNIGASLRLAPFGHVRSITFIIMLLAVALIFGCRKSGGGGGPTQTNPIRSLTGNLLIVSADGTKGANSLPLSFVGASATVSDVKVDKFGGQGGDILLFPTNFIIENGNLYLTNLTDTNDKGQKIEAGKTNAKVTLTFSLSGENLSRYTDTADIFVGKMQTNIGTNDFVSKLNNNITSDKDLFANANVSKAIGFAFNYELSKDSNNYLVFTNSRDGQSENYIDFGHTLTYSNFYSNFNKIINDNWQSFGDSYLIEQTIEDKTNGIVKLKFEPASFYEPYMFKFIMTNGEFVLTNAGK</sequence>
<gene>
    <name evidence="2" type="ORF">EPJ69_00875</name>
</gene>
<evidence type="ECO:0000313" key="3">
    <source>
        <dbReference type="Proteomes" id="UP000324707"/>
    </source>
</evidence>
<keyword evidence="1" id="KW-0472">Membrane</keyword>
<dbReference type="AlphaFoldDB" id="A0A5C8EAM2"/>
<dbReference type="RefSeq" id="WP_147735490.1">
    <property type="nucleotide sequence ID" value="NZ_SAXX01000001.1"/>
</dbReference>
<feature type="transmembrane region" description="Helical" evidence="1">
    <location>
        <begin position="21"/>
        <end position="40"/>
    </location>
</feature>